<dbReference type="PRINTS" id="PR00131">
    <property type="entry name" value="GLHYDRLASE1"/>
</dbReference>
<keyword evidence="5" id="KW-0325">Glycoprotein</keyword>
<dbReference type="PANTHER" id="PTHR10353">
    <property type="entry name" value="GLYCOSYL HYDROLASE"/>
    <property type="match status" value="1"/>
</dbReference>
<dbReference type="Gene3D" id="3.20.20.80">
    <property type="entry name" value="Glycosidases"/>
    <property type="match status" value="2"/>
</dbReference>
<dbReference type="GO" id="GO:0008422">
    <property type="term" value="F:beta-glucosidase activity"/>
    <property type="evidence" value="ECO:0007669"/>
    <property type="project" value="TreeGrafter"/>
</dbReference>
<evidence type="ECO:0000256" key="8">
    <source>
        <dbReference type="RuleBase" id="RU004468"/>
    </source>
</evidence>
<accession>A0A2A4JV93</accession>
<evidence type="ECO:0000256" key="3">
    <source>
        <dbReference type="ARBA" id="ARBA00012744"/>
    </source>
</evidence>
<proteinExistence type="inferred from homology"/>
<name>A0A2A4JV93_HELVI</name>
<evidence type="ECO:0000256" key="2">
    <source>
        <dbReference type="ARBA" id="ARBA00011738"/>
    </source>
</evidence>
<dbReference type="SUPFAM" id="SSF51445">
    <property type="entry name" value="(Trans)glycosidases"/>
    <property type="match status" value="2"/>
</dbReference>
<dbReference type="PROSITE" id="PS00653">
    <property type="entry name" value="GLYCOSYL_HYDROL_F1_2"/>
    <property type="match status" value="1"/>
</dbReference>
<organism evidence="9">
    <name type="scientific">Heliothis virescens</name>
    <name type="common">Tobacco budworm moth</name>
    <dbReference type="NCBI Taxonomy" id="7102"/>
    <lineage>
        <taxon>Eukaryota</taxon>
        <taxon>Metazoa</taxon>
        <taxon>Ecdysozoa</taxon>
        <taxon>Arthropoda</taxon>
        <taxon>Hexapoda</taxon>
        <taxon>Insecta</taxon>
        <taxon>Pterygota</taxon>
        <taxon>Neoptera</taxon>
        <taxon>Endopterygota</taxon>
        <taxon>Lepidoptera</taxon>
        <taxon>Glossata</taxon>
        <taxon>Ditrysia</taxon>
        <taxon>Noctuoidea</taxon>
        <taxon>Noctuidae</taxon>
        <taxon>Heliothinae</taxon>
        <taxon>Heliothis</taxon>
    </lineage>
</organism>
<feature type="active site" description="Nucleophile" evidence="7">
    <location>
        <position position="367"/>
    </location>
</feature>
<evidence type="ECO:0000256" key="6">
    <source>
        <dbReference type="ARBA" id="ARBA00023295"/>
    </source>
</evidence>
<dbReference type="InterPro" id="IPR018120">
    <property type="entry name" value="Glyco_hydro_1_AS"/>
</dbReference>
<protein>
    <recommendedName>
        <fullName evidence="3">beta-glucosidase</fullName>
        <ecNumber evidence="3">3.2.1.21</ecNumber>
    </recommendedName>
</protein>
<sequence>MFGVATSAYQIEGAWNVSGKGESIWDRLTHEHPEKIFDYSNGDVADGSYYKVKEDVRLMKELGVSFYRFSVSWPRILPNGLSYKVNEDGIRYYNEVIDELLRNNITPAITMFHWDLPQYLRDMGGWTNALMADFFVDYARVLFDNFGDRVKIWMTFNEPYTFCQINDYAGEDSPEGSGIKSYLCGHNVVRAHGMVYRMFDEEYRHKIGGELGIALSFMWMEPDSESEEDQTAAERARQFDFGWFANPIFSEAGDYPPIMRSVVDTNSKEQGFPCSRLPYFTPEEVKMIRGSADYLGLNHYTTAMVKHATKNNSADPSFENDVNVKEFRKEEWPKTNSTWLRVVPWGFRKTLNWLKLTYNNPKVLVTENGISTEPGLDDKQRVDYIDAYLRSMYEAMSEDGCNVIGYTYWSLMDNFEWKSGYSCACAGRDTDMSRLIYLFCAVIYLVSLYRVNASILDNVIDSKVCFNNGFSFGVATASYQIEGAWNVSGKGESIWDRYTHEHPERVFDHQNGDIADGSYYKVKEDVRLLKELGIRLYRFSVSWPRILPNGMSNEINQDGLRYYHELLDELSRNGIIPVVTMYHWDLPQSLQDLGGWTNPIIADYFVDYARVLLENFGDKVRLWLTFNEPVSFCHDGYGGDDAPGGRSSGFEDYLCGHNVLRAHAMVYRLFDNEFRRKTDGLMGITLSFSWMEAATTSVEDQAAAETARQFNLGWFAHPIFSESGDYPPIMRKLVDANSKRQGFPRSRLPYFTPQEVKMLKGSYDFLGLNHYTTYLIKQGSRKLKATPSFLDDMNVKIYQRDDWPKTNSTWLKVVPWGFRKSLNWVRLNYKNPKTLITENGVAFEPGLRDIKRINYIDAYLRSLHDAMFKDGCYIVGYIYWSLLDNFEWMRGYSERFGLYEVDYKSPNLTRTPRLSAKYFTNVARTGCLPNNYADYTYNVD</sequence>
<dbReference type="STRING" id="7102.A0A2A4JV93"/>
<evidence type="ECO:0000313" key="9">
    <source>
        <dbReference type="EMBL" id="PCG75729.1"/>
    </source>
</evidence>
<dbReference type="EC" id="3.2.1.21" evidence="3"/>
<dbReference type="EMBL" id="NWSH01000548">
    <property type="protein sequence ID" value="PCG75729.1"/>
    <property type="molecule type" value="Genomic_DNA"/>
</dbReference>
<comment type="caution">
    <text evidence="9">The sequence shown here is derived from an EMBL/GenBank/DDBJ whole genome shotgun (WGS) entry which is preliminary data.</text>
</comment>
<dbReference type="PROSITE" id="PS00572">
    <property type="entry name" value="GLYCOSYL_HYDROL_F1_1"/>
    <property type="match status" value="2"/>
</dbReference>
<dbReference type="Pfam" id="PF00232">
    <property type="entry name" value="Glyco_hydro_1"/>
    <property type="match status" value="2"/>
</dbReference>
<comment type="subunit">
    <text evidence="2">Homodimer.</text>
</comment>
<dbReference type="InterPro" id="IPR001360">
    <property type="entry name" value="Glyco_hydro_1"/>
</dbReference>
<dbReference type="PANTHER" id="PTHR10353:SF36">
    <property type="entry name" value="LP05116P"/>
    <property type="match status" value="1"/>
</dbReference>
<dbReference type="FunFam" id="3.20.20.80:FF:000013">
    <property type="entry name" value="lactase-phlorizin hydrolase"/>
    <property type="match status" value="2"/>
</dbReference>
<evidence type="ECO:0000256" key="1">
    <source>
        <dbReference type="ARBA" id="ARBA00010838"/>
    </source>
</evidence>
<evidence type="ECO:0000256" key="5">
    <source>
        <dbReference type="ARBA" id="ARBA00023180"/>
    </source>
</evidence>
<dbReference type="InterPro" id="IPR017853">
    <property type="entry name" value="GH"/>
</dbReference>
<keyword evidence="4 8" id="KW-0378">Hydrolase</keyword>
<dbReference type="InterPro" id="IPR033132">
    <property type="entry name" value="GH_1_N_CS"/>
</dbReference>
<dbReference type="GO" id="GO:0005975">
    <property type="term" value="P:carbohydrate metabolic process"/>
    <property type="evidence" value="ECO:0007669"/>
    <property type="project" value="InterPro"/>
</dbReference>
<gene>
    <name evidence="9" type="ORF">B5V51_11092</name>
</gene>
<reference evidence="9" key="1">
    <citation type="submission" date="2017-09" db="EMBL/GenBank/DDBJ databases">
        <title>Contemporary evolution of a Lepidopteran species, Heliothis virescens, in response to modern agricultural practices.</title>
        <authorList>
            <person name="Fritz M.L."/>
            <person name="Deyonke A.M."/>
            <person name="Papanicolaou A."/>
            <person name="Micinski S."/>
            <person name="Westbrook J."/>
            <person name="Gould F."/>
        </authorList>
    </citation>
    <scope>NUCLEOTIDE SEQUENCE [LARGE SCALE GENOMIC DNA]</scope>
    <source>
        <strain evidence="9">HvINT-</strain>
        <tissue evidence="9">Whole body</tissue>
    </source>
</reference>
<dbReference type="AlphaFoldDB" id="A0A2A4JV93"/>
<keyword evidence="6 8" id="KW-0326">Glycosidase</keyword>
<comment type="similarity">
    <text evidence="1">Belongs to the glycosyl hydrolase 1 family.</text>
</comment>
<evidence type="ECO:0000256" key="7">
    <source>
        <dbReference type="PROSITE-ProRule" id="PRU10055"/>
    </source>
</evidence>
<feature type="active site" description="Nucleophile" evidence="7">
    <location>
        <position position="838"/>
    </location>
</feature>
<evidence type="ECO:0000256" key="4">
    <source>
        <dbReference type="ARBA" id="ARBA00022801"/>
    </source>
</evidence>